<dbReference type="Proteomes" id="UP000588158">
    <property type="component" value="Unassembled WGS sequence"/>
</dbReference>
<feature type="transmembrane region" description="Helical" evidence="2">
    <location>
        <begin position="119"/>
        <end position="138"/>
    </location>
</feature>
<dbReference type="EMBL" id="JACHLZ010000001">
    <property type="protein sequence ID" value="MBB5831478.1"/>
    <property type="molecule type" value="Genomic_DNA"/>
</dbReference>
<gene>
    <name evidence="3" type="ORF">HNR70_001291</name>
</gene>
<proteinExistence type="predicted"/>
<feature type="transmembrane region" description="Helical" evidence="2">
    <location>
        <begin position="158"/>
        <end position="180"/>
    </location>
</feature>
<keyword evidence="2" id="KW-0812">Transmembrane</keyword>
<name>A0A841AEG4_9MICO</name>
<feature type="transmembrane region" description="Helical" evidence="2">
    <location>
        <begin position="225"/>
        <end position="250"/>
    </location>
</feature>
<feature type="transmembrane region" description="Helical" evidence="2">
    <location>
        <begin position="187"/>
        <end position="205"/>
    </location>
</feature>
<accession>A0A841AEG4</accession>
<keyword evidence="4" id="KW-1185">Reference proteome</keyword>
<feature type="region of interest" description="Disordered" evidence="1">
    <location>
        <begin position="1"/>
        <end position="30"/>
    </location>
</feature>
<evidence type="ECO:0000256" key="2">
    <source>
        <dbReference type="SAM" id="Phobius"/>
    </source>
</evidence>
<keyword evidence="2" id="KW-0472">Membrane</keyword>
<evidence type="ECO:0000313" key="4">
    <source>
        <dbReference type="Proteomes" id="UP000588158"/>
    </source>
</evidence>
<dbReference type="RefSeq" id="WP_246375166.1">
    <property type="nucleotide sequence ID" value="NZ_JACHLZ010000001.1"/>
</dbReference>
<organism evidence="3 4">
    <name type="scientific">Brachybacterium aquaticum</name>
    <dbReference type="NCBI Taxonomy" id="1432564"/>
    <lineage>
        <taxon>Bacteria</taxon>
        <taxon>Bacillati</taxon>
        <taxon>Actinomycetota</taxon>
        <taxon>Actinomycetes</taxon>
        <taxon>Micrococcales</taxon>
        <taxon>Dermabacteraceae</taxon>
        <taxon>Brachybacterium</taxon>
    </lineage>
</organism>
<keyword evidence="2" id="KW-1133">Transmembrane helix</keyword>
<sequence length="268" mass="29158">MTVPEPGRETVPADSPAEGRAPTEGSAPAEERDFRPLPLRRIALGLIAVAAGIILVALVTLTAHQRTTGVRSQNFHTVFWYFDVGREYNMATWYNSGLWLLLGAFAAAIALTRPRLRGSWWLLSVVALVASVDEYLEVHERLDVPGDRIAAMLPVEVGFTWALVGAPIALMIGLLLLRLVLSLPRRATWGILLGGALFLVGAVGIETLNGNHLAAMDWMVDNRYIYGTMLEELCEMSGIAIAIAALLSLVQRNEALGQLRLDPALRAV</sequence>
<evidence type="ECO:0000313" key="3">
    <source>
        <dbReference type="EMBL" id="MBB5831478.1"/>
    </source>
</evidence>
<protein>
    <submittedName>
        <fullName evidence="3">Uncharacterized protein</fullName>
    </submittedName>
</protein>
<evidence type="ECO:0000256" key="1">
    <source>
        <dbReference type="SAM" id="MobiDB-lite"/>
    </source>
</evidence>
<feature type="transmembrane region" description="Helical" evidence="2">
    <location>
        <begin position="93"/>
        <end position="112"/>
    </location>
</feature>
<reference evidence="3 4" key="1">
    <citation type="submission" date="2020-08" db="EMBL/GenBank/DDBJ databases">
        <title>Sequencing the genomes of 1000 actinobacteria strains.</title>
        <authorList>
            <person name="Klenk H.-P."/>
        </authorList>
    </citation>
    <scope>NUCLEOTIDE SEQUENCE [LARGE SCALE GENOMIC DNA]</scope>
    <source>
        <strain evidence="3 4">DSM 28796</strain>
    </source>
</reference>
<feature type="transmembrane region" description="Helical" evidence="2">
    <location>
        <begin position="42"/>
        <end position="63"/>
    </location>
</feature>
<comment type="caution">
    <text evidence="3">The sequence shown here is derived from an EMBL/GenBank/DDBJ whole genome shotgun (WGS) entry which is preliminary data.</text>
</comment>
<dbReference type="AlphaFoldDB" id="A0A841AEG4"/>